<keyword evidence="4" id="KW-1185">Reference proteome</keyword>
<dbReference type="NCBIfam" id="TIGR01764">
    <property type="entry name" value="excise"/>
    <property type="match status" value="1"/>
</dbReference>
<sequence length="170" mass="18738">RRGLLLMSSAPVIRALSSPMGAAYPLCGVFRFARPALIAELANEEVGGAQPPLAVAQVAIQDEWLTTAQAAAKLETSRVYISMLCNTGKLGEVVMIDGRHRRIRASAVQAYLESRTENHENRVSPRQAGVDARLYDYPDGHFVNALREEQRATKVARKTSRAKADRQSHR</sequence>
<evidence type="ECO:0000259" key="2">
    <source>
        <dbReference type="Pfam" id="PF12728"/>
    </source>
</evidence>
<protein>
    <submittedName>
        <fullName evidence="3">Helix-turn-helix domain-containing protein</fullName>
    </submittedName>
</protein>
<dbReference type="Proteomes" id="UP001169027">
    <property type="component" value="Unassembled WGS sequence"/>
</dbReference>
<feature type="domain" description="Helix-turn-helix" evidence="2">
    <location>
        <begin position="64"/>
        <end position="115"/>
    </location>
</feature>
<accession>A0ABT8S7K9</accession>
<organism evidence="3 4">
    <name type="scientific">Variovorax ginsengisoli</name>
    <dbReference type="NCBI Taxonomy" id="363844"/>
    <lineage>
        <taxon>Bacteria</taxon>
        <taxon>Pseudomonadati</taxon>
        <taxon>Pseudomonadota</taxon>
        <taxon>Betaproteobacteria</taxon>
        <taxon>Burkholderiales</taxon>
        <taxon>Comamonadaceae</taxon>
        <taxon>Variovorax</taxon>
    </lineage>
</organism>
<dbReference type="InterPro" id="IPR041657">
    <property type="entry name" value="HTH_17"/>
</dbReference>
<proteinExistence type="predicted"/>
<evidence type="ECO:0000313" key="3">
    <source>
        <dbReference type="EMBL" id="MDO1534788.1"/>
    </source>
</evidence>
<evidence type="ECO:0000313" key="4">
    <source>
        <dbReference type="Proteomes" id="UP001169027"/>
    </source>
</evidence>
<dbReference type="InterPro" id="IPR010093">
    <property type="entry name" value="SinI_DNA-bd"/>
</dbReference>
<reference evidence="3" key="1">
    <citation type="submission" date="2023-06" db="EMBL/GenBank/DDBJ databases">
        <authorList>
            <person name="Jiang Y."/>
            <person name="Liu Q."/>
        </authorList>
    </citation>
    <scope>NUCLEOTIDE SEQUENCE</scope>
    <source>
        <strain evidence="3">CGMCC 1.12090</strain>
    </source>
</reference>
<dbReference type="EMBL" id="JAUKVY010000016">
    <property type="protein sequence ID" value="MDO1534788.1"/>
    <property type="molecule type" value="Genomic_DNA"/>
</dbReference>
<dbReference type="RefSeq" id="WP_301812554.1">
    <property type="nucleotide sequence ID" value="NZ_JAUJZH010000016.1"/>
</dbReference>
<name>A0ABT8S7K9_9BURK</name>
<gene>
    <name evidence="3" type="ORF">Q2T77_21070</name>
</gene>
<dbReference type="Pfam" id="PF12728">
    <property type="entry name" value="HTH_17"/>
    <property type="match status" value="1"/>
</dbReference>
<feature type="region of interest" description="Disordered" evidence="1">
    <location>
        <begin position="149"/>
        <end position="170"/>
    </location>
</feature>
<evidence type="ECO:0000256" key="1">
    <source>
        <dbReference type="SAM" id="MobiDB-lite"/>
    </source>
</evidence>
<feature type="non-terminal residue" evidence="3">
    <location>
        <position position="1"/>
    </location>
</feature>
<comment type="caution">
    <text evidence="3">The sequence shown here is derived from an EMBL/GenBank/DDBJ whole genome shotgun (WGS) entry which is preliminary data.</text>
</comment>